<name>A0ABT1JYF2_9ACTN</name>
<dbReference type="SUPFAM" id="SSF53474">
    <property type="entry name" value="alpha/beta-Hydrolases"/>
    <property type="match status" value="1"/>
</dbReference>
<proteinExistence type="predicted"/>
<dbReference type="Pfam" id="PF01764">
    <property type="entry name" value="Lipase_3"/>
    <property type="match status" value="1"/>
</dbReference>
<organism evidence="2 3">
    <name type="scientific">Nonomuraea roseoviolacea subsp. carminata</name>
    <dbReference type="NCBI Taxonomy" id="160689"/>
    <lineage>
        <taxon>Bacteria</taxon>
        <taxon>Bacillati</taxon>
        <taxon>Actinomycetota</taxon>
        <taxon>Actinomycetes</taxon>
        <taxon>Streptosporangiales</taxon>
        <taxon>Streptosporangiaceae</taxon>
        <taxon>Nonomuraea</taxon>
    </lineage>
</organism>
<reference evidence="2 3" key="1">
    <citation type="submission" date="2022-06" db="EMBL/GenBank/DDBJ databases">
        <title>Sequencing the genomes of 1000 actinobacteria strains.</title>
        <authorList>
            <person name="Klenk H.-P."/>
        </authorList>
    </citation>
    <scope>NUCLEOTIDE SEQUENCE [LARGE SCALE GENOMIC DNA]</scope>
    <source>
        <strain evidence="2 3">DSM 44170</strain>
    </source>
</reference>
<sequence>MNNRPEIPLNIPPGYKMDIAKTCSFIVNVACDMCHQWIADNKPKPEDFSWNPTDSCPITNSTFPIGDWSFQALLWSTFSLEKVTEPFAIIAYGSDPKTAFLAFRGTQTPEDAAMDLLTNLVTYKPPTQTPITNAKVADGFYAVFNGFDTLKAKLSEIASKGHSLVVTGHSLGSALATLTVPLACSVGIPSTNILHYNQASPKVGEVNFRNYYDRLDVLQTFRLRNKYDTVPDWPDKAEYVPVGVEAEYGADYSSEPKNHNPCCSYSYALFNPTAPYNRNLDKCMSQFKPTLYTP</sequence>
<keyword evidence="3" id="KW-1185">Reference proteome</keyword>
<dbReference type="Proteomes" id="UP001320766">
    <property type="component" value="Unassembled WGS sequence"/>
</dbReference>
<protein>
    <recommendedName>
        <fullName evidence="1">Fungal lipase-type domain-containing protein</fullName>
    </recommendedName>
</protein>
<dbReference type="EMBL" id="JAMZEC010000001">
    <property type="protein sequence ID" value="MCP2346770.1"/>
    <property type="molecule type" value="Genomic_DNA"/>
</dbReference>
<comment type="caution">
    <text evidence="2">The sequence shown here is derived from an EMBL/GenBank/DDBJ whole genome shotgun (WGS) entry which is preliminary data.</text>
</comment>
<accession>A0ABT1JYF2</accession>
<dbReference type="InterPro" id="IPR029058">
    <property type="entry name" value="AB_hydrolase_fold"/>
</dbReference>
<evidence type="ECO:0000259" key="1">
    <source>
        <dbReference type="Pfam" id="PF01764"/>
    </source>
</evidence>
<feature type="domain" description="Fungal lipase-type" evidence="1">
    <location>
        <begin position="100"/>
        <end position="235"/>
    </location>
</feature>
<dbReference type="PANTHER" id="PTHR45856:SF11">
    <property type="entry name" value="FUNGAL LIPASE-LIKE DOMAIN-CONTAINING PROTEIN"/>
    <property type="match status" value="1"/>
</dbReference>
<dbReference type="Gene3D" id="3.40.50.1820">
    <property type="entry name" value="alpha/beta hydrolase"/>
    <property type="match status" value="1"/>
</dbReference>
<dbReference type="InterPro" id="IPR002921">
    <property type="entry name" value="Fungal_lipase-type"/>
</dbReference>
<dbReference type="InterPro" id="IPR051218">
    <property type="entry name" value="Sec_MonoDiacylglyc_Lipase"/>
</dbReference>
<dbReference type="CDD" id="cd00519">
    <property type="entry name" value="Lipase_3"/>
    <property type="match status" value="1"/>
</dbReference>
<dbReference type="RefSeq" id="WP_253769240.1">
    <property type="nucleotide sequence ID" value="NZ_BAAAVE010000040.1"/>
</dbReference>
<evidence type="ECO:0000313" key="2">
    <source>
        <dbReference type="EMBL" id="MCP2346770.1"/>
    </source>
</evidence>
<evidence type="ECO:0000313" key="3">
    <source>
        <dbReference type="Proteomes" id="UP001320766"/>
    </source>
</evidence>
<gene>
    <name evidence="2" type="ORF">HD595_002892</name>
</gene>
<dbReference type="PANTHER" id="PTHR45856">
    <property type="entry name" value="ALPHA/BETA-HYDROLASES SUPERFAMILY PROTEIN"/>
    <property type="match status" value="1"/>
</dbReference>